<evidence type="ECO:0000259" key="11">
    <source>
        <dbReference type="PROSITE" id="PS50109"/>
    </source>
</evidence>
<accession>A0A852WFB6</accession>
<dbReference type="PANTHER" id="PTHR45453:SF1">
    <property type="entry name" value="PHOSPHATE REGULON SENSOR PROTEIN PHOR"/>
    <property type="match status" value="1"/>
</dbReference>
<evidence type="ECO:0000313" key="13">
    <source>
        <dbReference type="Proteomes" id="UP000573599"/>
    </source>
</evidence>
<dbReference type="Proteomes" id="UP000573599">
    <property type="component" value="Unassembled WGS sequence"/>
</dbReference>
<keyword evidence="13" id="KW-1185">Reference proteome</keyword>
<evidence type="ECO:0000256" key="1">
    <source>
        <dbReference type="ARBA" id="ARBA00000085"/>
    </source>
</evidence>
<dbReference type="GO" id="GO:0016036">
    <property type="term" value="P:cellular response to phosphate starvation"/>
    <property type="evidence" value="ECO:0007669"/>
    <property type="project" value="TreeGrafter"/>
</dbReference>
<evidence type="ECO:0000313" key="12">
    <source>
        <dbReference type="EMBL" id="NYG07927.1"/>
    </source>
</evidence>
<dbReference type="GO" id="GO:0000155">
    <property type="term" value="F:phosphorelay sensor kinase activity"/>
    <property type="evidence" value="ECO:0007669"/>
    <property type="project" value="InterPro"/>
</dbReference>
<evidence type="ECO:0000256" key="5">
    <source>
        <dbReference type="ARBA" id="ARBA00022679"/>
    </source>
</evidence>
<dbReference type="PROSITE" id="PS50109">
    <property type="entry name" value="HIS_KIN"/>
    <property type="match status" value="1"/>
</dbReference>
<dbReference type="PRINTS" id="PR00344">
    <property type="entry name" value="BCTRLSENSOR"/>
</dbReference>
<reference evidence="12 13" key="1">
    <citation type="submission" date="2020-07" db="EMBL/GenBank/DDBJ databases">
        <title>Sequencing the genomes of 1000 actinobacteria strains.</title>
        <authorList>
            <person name="Klenk H.-P."/>
        </authorList>
    </citation>
    <scope>NUCLEOTIDE SEQUENCE [LARGE SCALE GENOMIC DNA]</scope>
    <source>
        <strain evidence="12 13">DSM 23987</strain>
    </source>
</reference>
<dbReference type="InterPro" id="IPR005467">
    <property type="entry name" value="His_kinase_dom"/>
</dbReference>
<dbReference type="SMART" id="SM00388">
    <property type="entry name" value="HisKA"/>
    <property type="match status" value="1"/>
</dbReference>
<keyword evidence="6 12" id="KW-0418">Kinase</keyword>
<dbReference type="Pfam" id="PF02518">
    <property type="entry name" value="HATPase_c"/>
    <property type="match status" value="1"/>
</dbReference>
<comment type="caution">
    <text evidence="12">The sequence shown here is derived from an EMBL/GenBank/DDBJ whole genome shotgun (WGS) entry which is preliminary data.</text>
</comment>
<dbReference type="InterPro" id="IPR004358">
    <property type="entry name" value="Sig_transdc_His_kin-like_C"/>
</dbReference>
<dbReference type="InterPro" id="IPR036097">
    <property type="entry name" value="HisK_dim/P_sf"/>
</dbReference>
<dbReference type="InterPro" id="IPR003661">
    <property type="entry name" value="HisK_dim/P_dom"/>
</dbReference>
<dbReference type="CDD" id="cd00082">
    <property type="entry name" value="HisKA"/>
    <property type="match status" value="1"/>
</dbReference>
<evidence type="ECO:0000256" key="8">
    <source>
        <dbReference type="ARBA" id="ARBA00039401"/>
    </source>
</evidence>
<name>A0A852WFB6_9MICO</name>
<dbReference type="SMART" id="SM00387">
    <property type="entry name" value="HATPase_c"/>
    <property type="match status" value="1"/>
</dbReference>
<dbReference type="SUPFAM" id="SSF47384">
    <property type="entry name" value="Homodimeric domain of signal transducing histidine kinase"/>
    <property type="match status" value="1"/>
</dbReference>
<dbReference type="GO" id="GO:0004721">
    <property type="term" value="F:phosphoprotein phosphatase activity"/>
    <property type="evidence" value="ECO:0007669"/>
    <property type="project" value="TreeGrafter"/>
</dbReference>
<feature type="transmembrane region" description="Helical" evidence="10">
    <location>
        <begin position="35"/>
        <end position="57"/>
    </location>
</feature>
<evidence type="ECO:0000256" key="2">
    <source>
        <dbReference type="ARBA" id="ARBA00004236"/>
    </source>
</evidence>
<protein>
    <recommendedName>
        <fullName evidence="8">Sensor-like histidine kinase SenX3</fullName>
        <ecNumber evidence="3">2.7.13.3</ecNumber>
    </recommendedName>
</protein>
<feature type="transmembrane region" description="Helical" evidence="10">
    <location>
        <begin position="7"/>
        <end position="29"/>
    </location>
</feature>
<keyword evidence="10" id="KW-1133">Transmembrane helix</keyword>
<dbReference type="SUPFAM" id="SSF55874">
    <property type="entry name" value="ATPase domain of HSP90 chaperone/DNA topoisomerase II/histidine kinase"/>
    <property type="match status" value="1"/>
</dbReference>
<sequence length="378" mass="39602">MSDMQQIAFITTAVCLAAGLVGGVVLSRLRGRSTAVLVVVASLVPLAAVTLAVFVNVQRMFISTHDSTVVLVALGCAGLIGVLLSLVLGRQVAVEATALTRSLRSWGDSTNAASVRENPVSAELSALGRELDSTRRRLEASERRERALESSRRELVAFMSHDLRTPLAGLRALAEGLEDGVIEPEPALRQMRQTVGRLDGLVGDLFELSRVSAPDAQPREDAALVSLVEVAHDVVAELQQHAQQRHVGLHLQVAGDDDRLAVTGNGDELTRLLGNLVGNAVRHTAEGGSVVVRAHRCEDGRTQVSVVDECGGIAEPDLPRVFEAGWRADAGRSGRDAGAGLGLAIAKGIAESHAGSISVANVDGGCRFDVALPAAGIS</sequence>
<comment type="subcellular location">
    <subcellularLocation>
        <location evidence="2">Cell membrane</location>
    </subcellularLocation>
</comment>
<feature type="transmembrane region" description="Helical" evidence="10">
    <location>
        <begin position="69"/>
        <end position="88"/>
    </location>
</feature>
<comment type="catalytic activity">
    <reaction evidence="1">
        <text>ATP + protein L-histidine = ADP + protein N-phospho-L-histidine.</text>
        <dbReference type="EC" id="2.7.13.3"/>
    </reaction>
</comment>
<dbReference type="Pfam" id="PF00512">
    <property type="entry name" value="HisKA"/>
    <property type="match status" value="1"/>
</dbReference>
<dbReference type="GO" id="GO:0005886">
    <property type="term" value="C:plasma membrane"/>
    <property type="evidence" value="ECO:0007669"/>
    <property type="project" value="UniProtKB-SubCell"/>
</dbReference>
<dbReference type="Gene3D" id="3.30.565.10">
    <property type="entry name" value="Histidine kinase-like ATPase, C-terminal domain"/>
    <property type="match status" value="1"/>
</dbReference>
<evidence type="ECO:0000256" key="7">
    <source>
        <dbReference type="ARBA" id="ARBA00023012"/>
    </source>
</evidence>
<keyword evidence="5" id="KW-0808">Transferase</keyword>
<gene>
    <name evidence="12" type="ORF">BJ986_002414</name>
</gene>
<keyword evidence="10" id="KW-0472">Membrane</keyword>
<keyword evidence="9" id="KW-0175">Coiled coil</keyword>
<proteinExistence type="predicted"/>
<evidence type="ECO:0000256" key="3">
    <source>
        <dbReference type="ARBA" id="ARBA00012438"/>
    </source>
</evidence>
<feature type="domain" description="Histidine kinase" evidence="11">
    <location>
        <begin position="158"/>
        <end position="376"/>
    </location>
</feature>
<keyword evidence="4" id="KW-0597">Phosphoprotein</keyword>
<dbReference type="InterPro" id="IPR050351">
    <property type="entry name" value="BphY/WalK/GraS-like"/>
</dbReference>
<keyword evidence="7" id="KW-0902">Two-component regulatory system</keyword>
<organism evidence="12 13">
    <name type="scientific">Pedococcus badiiscoriae</name>
    <dbReference type="NCBI Taxonomy" id="642776"/>
    <lineage>
        <taxon>Bacteria</taxon>
        <taxon>Bacillati</taxon>
        <taxon>Actinomycetota</taxon>
        <taxon>Actinomycetes</taxon>
        <taxon>Micrococcales</taxon>
        <taxon>Intrasporangiaceae</taxon>
        <taxon>Pedococcus</taxon>
    </lineage>
</organism>
<dbReference type="EMBL" id="JACCAB010000001">
    <property type="protein sequence ID" value="NYG07927.1"/>
    <property type="molecule type" value="Genomic_DNA"/>
</dbReference>
<dbReference type="Gene3D" id="1.10.287.130">
    <property type="match status" value="1"/>
</dbReference>
<dbReference type="AlphaFoldDB" id="A0A852WFB6"/>
<dbReference type="InterPro" id="IPR003594">
    <property type="entry name" value="HATPase_dom"/>
</dbReference>
<dbReference type="PANTHER" id="PTHR45453">
    <property type="entry name" value="PHOSPHATE REGULON SENSOR PROTEIN PHOR"/>
    <property type="match status" value="1"/>
</dbReference>
<keyword evidence="10" id="KW-0812">Transmembrane</keyword>
<evidence type="ECO:0000256" key="4">
    <source>
        <dbReference type="ARBA" id="ARBA00022553"/>
    </source>
</evidence>
<dbReference type="EC" id="2.7.13.3" evidence="3"/>
<feature type="coiled-coil region" evidence="9">
    <location>
        <begin position="124"/>
        <end position="151"/>
    </location>
</feature>
<evidence type="ECO:0000256" key="9">
    <source>
        <dbReference type="SAM" id="Coils"/>
    </source>
</evidence>
<evidence type="ECO:0000256" key="10">
    <source>
        <dbReference type="SAM" id="Phobius"/>
    </source>
</evidence>
<dbReference type="InterPro" id="IPR036890">
    <property type="entry name" value="HATPase_C_sf"/>
</dbReference>
<evidence type="ECO:0000256" key="6">
    <source>
        <dbReference type="ARBA" id="ARBA00022777"/>
    </source>
</evidence>